<reference evidence="2" key="1">
    <citation type="submission" date="2021-05" db="EMBL/GenBank/DDBJ databases">
        <title>The genome of the haptophyte Pavlova lutheri (Diacronema luteri, Pavlovales) - a model for lipid biosynthesis in eukaryotic algae.</title>
        <authorList>
            <person name="Hulatt C.J."/>
            <person name="Posewitz M.C."/>
        </authorList>
    </citation>
    <scope>NUCLEOTIDE SEQUENCE</scope>
    <source>
        <strain evidence="2">NIVA-4/92</strain>
    </source>
</reference>
<dbReference type="EMBL" id="JAGTXO010000024">
    <property type="protein sequence ID" value="KAG8461665.1"/>
    <property type="molecule type" value="Genomic_DNA"/>
</dbReference>
<dbReference type="AlphaFoldDB" id="A0A8J5XMC7"/>
<feature type="domain" description="Thioredoxin" evidence="1">
    <location>
        <begin position="69"/>
        <end position="154"/>
    </location>
</feature>
<dbReference type="Pfam" id="PF00085">
    <property type="entry name" value="Thioredoxin"/>
    <property type="match status" value="1"/>
</dbReference>
<gene>
    <name evidence="2" type="ORF">KFE25_001283</name>
</gene>
<dbReference type="Gene3D" id="3.40.30.10">
    <property type="entry name" value="Glutaredoxin"/>
    <property type="match status" value="1"/>
</dbReference>
<dbReference type="PANTHER" id="PTHR21148">
    <property type="entry name" value="THIOREDOXIN DOMAIN-CONTAINING PROTEIN 9"/>
    <property type="match status" value="1"/>
</dbReference>
<evidence type="ECO:0000313" key="2">
    <source>
        <dbReference type="EMBL" id="KAG8461665.1"/>
    </source>
</evidence>
<dbReference type="OMA" id="QENELMA"/>
<sequence>MDPALMQQVAALAMGTVEKALDAEIDKMDNLGEEDFARIRKERIEQMKQAALEKEAWRRNDHGVLTTISDQKEFFEAVKRSKRVVCLFYRDSNKWCDVIGNHFTVLAEKHMEAKFLRVNAENSPFLVERLNVWMMPTIICCKEGKVHRQFNGLDEIDPTGKFETASLEFVLHGSGMLDDTPLVDKVLQRQDDASDDELDD</sequence>
<evidence type="ECO:0000313" key="3">
    <source>
        <dbReference type="Proteomes" id="UP000751190"/>
    </source>
</evidence>
<protein>
    <recommendedName>
        <fullName evidence="1">Thioredoxin domain-containing protein</fullName>
    </recommendedName>
</protein>
<dbReference type="OrthoDB" id="10257948at2759"/>
<accession>A0A8J5XMC7</accession>
<dbReference type="InterPro" id="IPR013766">
    <property type="entry name" value="Thioredoxin_domain"/>
</dbReference>
<dbReference type="Proteomes" id="UP000751190">
    <property type="component" value="Unassembled WGS sequence"/>
</dbReference>
<organism evidence="2 3">
    <name type="scientific">Diacronema lutheri</name>
    <name type="common">Unicellular marine alga</name>
    <name type="synonym">Monochrysis lutheri</name>
    <dbReference type="NCBI Taxonomy" id="2081491"/>
    <lineage>
        <taxon>Eukaryota</taxon>
        <taxon>Haptista</taxon>
        <taxon>Haptophyta</taxon>
        <taxon>Pavlovophyceae</taxon>
        <taxon>Pavlovales</taxon>
        <taxon>Pavlovaceae</taxon>
        <taxon>Diacronema</taxon>
    </lineage>
</organism>
<comment type="caution">
    <text evidence="2">The sequence shown here is derived from an EMBL/GenBank/DDBJ whole genome shotgun (WGS) entry which is preliminary data.</text>
</comment>
<dbReference type="InterPro" id="IPR036249">
    <property type="entry name" value="Thioredoxin-like_sf"/>
</dbReference>
<keyword evidence="3" id="KW-1185">Reference proteome</keyword>
<proteinExistence type="predicted"/>
<dbReference type="SUPFAM" id="SSF52833">
    <property type="entry name" value="Thioredoxin-like"/>
    <property type="match status" value="1"/>
</dbReference>
<evidence type="ECO:0000259" key="1">
    <source>
        <dbReference type="Pfam" id="PF00085"/>
    </source>
</evidence>
<name>A0A8J5XMC7_DIALT</name>